<dbReference type="InterPro" id="IPR050570">
    <property type="entry name" value="Cell_wall_metabolism_enzyme"/>
</dbReference>
<dbReference type="PANTHER" id="PTHR21666:SF285">
    <property type="entry name" value="M23 FAMILY METALLOPEPTIDASE"/>
    <property type="match status" value="1"/>
</dbReference>
<protein>
    <submittedName>
        <fullName evidence="3">M23 family peptidase</fullName>
    </submittedName>
</protein>
<evidence type="ECO:0000259" key="2">
    <source>
        <dbReference type="Pfam" id="PF01551"/>
    </source>
</evidence>
<dbReference type="InterPro" id="IPR016047">
    <property type="entry name" value="M23ase_b-sheet_dom"/>
</dbReference>
<dbReference type="RefSeq" id="WP_193908571.1">
    <property type="nucleotide sequence ID" value="NZ_PRDL01000001.1"/>
</dbReference>
<sequence>MKIVIAGFMALLACGAQALEIRDQWQQGATIRGQVEPGSKVEFLGRDVRVAKGGQFVVGVGRDFPSKAELTVVAPGGERKVHTFNVAARKYNIQEITGVPQSTVTPSPEQVERSRREAELVSAARKKDLATPWFTSDFAWPVVGRISGVYGSQRVYNGQPGNPHFGIDIAAPTGTKVLAPTAGLVTLVHADMFFSGGTLIVDHGHGLSSTFIHLSKILVKEGDQITKGQVIAEVGATGRATGPHLDWRINWFDQRLDPSLVVGPMPKSAK</sequence>
<name>A0A928YTH7_9GAMM</name>
<feature type="chain" id="PRO_5037555933" evidence="1">
    <location>
        <begin position="19"/>
        <end position="270"/>
    </location>
</feature>
<evidence type="ECO:0000256" key="1">
    <source>
        <dbReference type="SAM" id="SignalP"/>
    </source>
</evidence>
<dbReference type="Pfam" id="PF01551">
    <property type="entry name" value="Peptidase_M23"/>
    <property type="match status" value="1"/>
</dbReference>
<dbReference type="Proteomes" id="UP000652567">
    <property type="component" value="Unassembled WGS sequence"/>
</dbReference>
<dbReference type="EMBL" id="PRDL01000001">
    <property type="protein sequence ID" value="MBE8717029.1"/>
    <property type="molecule type" value="Genomic_DNA"/>
</dbReference>
<feature type="signal peptide" evidence="1">
    <location>
        <begin position="1"/>
        <end position="18"/>
    </location>
</feature>
<feature type="domain" description="M23ase beta-sheet core" evidence="2">
    <location>
        <begin position="163"/>
        <end position="258"/>
    </location>
</feature>
<accession>A0A928YTH7</accession>
<dbReference type="GO" id="GO:0004222">
    <property type="term" value="F:metalloendopeptidase activity"/>
    <property type="evidence" value="ECO:0007669"/>
    <property type="project" value="TreeGrafter"/>
</dbReference>
<dbReference type="FunFam" id="2.70.70.10:FF:000019">
    <property type="entry name" value="M23 family peptidase"/>
    <property type="match status" value="1"/>
</dbReference>
<dbReference type="InterPro" id="IPR011055">
    <property type="entry name" value="Dup_hybrid_motif"/>
</dbReference>
<proteinExistence type="predicted"/>
<keyword evidence="4" id="KW-1185">Reference proteome</keyword>
<gene>
    <name evidence="3" type="ORF">C4F51_07460</name>
</gene>
<dbReference type="PANTHER" id="PTHR21666">
    <property type="entry name" value="PEPTIDASE-RELATED"/>
    <property type="match status" value="1"/>
</dbReference>
<evidence type="ECO:0000313" key="4">
    <source>
        <dbReference type="Proteomes" id="UP000652567"/>
    </source>
</evidence>
<dbReference type="Gene3D" id="2.70.70.10">
    <property type="entry name" value="Glucose Permease (Domain IIA)"/>
    <property type="match status" value="1"/>
</dbReference>
<dbReference type="CDD" id="cd12797">
    <property type="entry name" value="M23_peptidase"/>
    <property type="match status" value="1"/>
</dbReference>
<keyword evidence="1" id="KW-0732">Signal</keyword>
<dbReference type="AlphaFoldDB" id="A0A928YTH7"/>
<dbReference type="SUPFAM" id="SSF51261">
    <property type="entry name" value="Duplicated hybrid motif"/>
    <property type="match status" value="1"/>
</dbReference>
<reference evidence="3" key="1">
    <citation type="submission" date="2018-07" db="EMBL/GenBank/DDBJ databases">
        <title>Genome assembly of strain Ka43.</title>
        <authorList>
            <person name="Kukolya J."/>
            <person name="Nagy I."/>
            <person name="Horvath B."/>
            <person name="Toth A."/>
        </authorList>
    </citation>
    <scope>NUCLEOTIDE SEQUENCE</scope>
    <source>
        <strain evidence="3">KB43</strain>
    </source>
</reference>
<organism evidence="3 4">
    <name type="scientific">Cellvibrio polysaccharolyticus</name>
    <dbReference type="NCBI Taxonomy" id="2082724"/>
    <lineage>
        <taxon>Bacteria</taxon>
        <taxon>Pseudomonadati</taxon>
        <taxon>Pseudomonadota</taxon>
        <taxon>Gammaproteobacteria</taxon>
        <taxon>Cellvibrionales</taxon>
        <taxon>Cellvibrionaceae</taxon>
        <taxon>Cellvibrio</taxon>
    </lineage>
</organism>
<comment type="caution">
    <text evidence="3">The sequence shown here is derived from an EMBL/GenBank/DDBJ whole genome shotgun (WGS) entry which is preliminary data.</text>
</comment>
<evidence type="ECO:0000313" key="3">
    <source>
        <dbReference type="EMBL" id="MBE8717029.1"/>
    </source>
</evidence>